<dbReference type="InterPro" id="IPR050259">
    <property type="entry name" value="SDR"/>
</dbReference>
<dbReference type="PROSITE" id="PS00061">
    <property type="entry name" value="ADH_SHORT"/>
    <property type="match status" value="1"/>
</dbReference>
<organism evidence="10 11">
    <name type="scientific">Sedimentisphaera salicampi</name>
    <dbReference type="NCBI Taxonomy" id="1941349"/>
    <lineage>
        <taxon>Bacteria</taxon>
        <taxon>Pseudomonadati</taxon>
        <taxon>Planctomycetota</taxon>
        <taxon>Phycisphaerae</taxon>
        <taxon>Sedimentisphaerales</taxon>
        <taxon>Sedimentisphaeraceae</taxon>
        <taxon>Sedimentisphaera</taxon>
    </lineage>
</organism>
<dbReference type="InterPro" id="IPR002347">
    <property type="entry name" value="SDR_fam"/>
</dbReference>
<evidence type="ECO:0000313" key="10">
    <source>
        <dbReference type="EMBL" id="ARN56382.1"/>
    </source>
</evidence>
<dbReference type="InterPro" id="IPR020904">
    <property type="entry name" value="Sc_DH/Rdtase_CS"/>
</dbReference>
<evidence type="ECO:0000259" key="9">
    <source>
        <dbReference type="SMART" id="SM00822"/>
    </source>
</evidence>
<keyword evidence="8" id="KW-0276">Fatty acid metabolism</keyword>
<evidence type="ECO:0000256" key="6">
    <source>
        <dbReference type="PIRSR" id="PIRSR611284-1"/>
    </source>
</evidence>
<dbReference type="CDD" id="cd05333">
    <property type="entry name" value="BKR_SDR_c"/>
    <property type="match status" value="1"/>
</dbReference>
<feature type="binding site" evidence="7">
    <location>
        <begin position="11"/>
        <end position="14"/>
    </location>
    <ligand>
        <name>NADP(+)</name>
        <dbReference type="ChEBI" id="CHEBI:58349"/>
    </ligand>
</feature>
<evidence type="ECO:0000256" key="2">
    <source>
        <dbReference type="ARBA" id="ARBA00006484"/>
    </source>
</evidence>
<dbReference type="FunFam" id="3.40.50.720:FF:000115">
    <property type="entry name" value="3-oxoacyl-[acyl-carrier-protein] reductase FabG"/>
    <property type="match status" value="1"/>
</dbReference>
<dbReference type="GO" id="GO:0006633">
    <property type="term" value="P:fatty acid biosynthetic process"/>
    <property type="evidence" value="ECO:0007669"/>
    <property type="project" value="UniProtKB-UniPathway"/>
</dbReference>
<dbReference type="SUPFAM" id="SSF51735">
    <property type="entry name" value="NAD(P)-binding Rossmann-fold domains"/>
    <property type="match status" value="1"/>
</dbReference>
<proteinExistence type="inferred from homology"/>
<dbReference type="PANTHER" id="PTHR42879">
    <property type="entry name" value="3-OXOACYL-(ACYL-CARRIER-PROTEIN) REDUCTASE"/>
    <property type="match status" value="1"/>
</dbReference>
<keyword evidence="8" id="KW-0444">Lipid biosynthesis</keyword>
<dbReference type="InterPro" id="IPR011284">
    <property type="entry name" value="3oxo_ACP_reduc"/>
</dbReference>
<keyword evidence="8" id="KW-0443">Lipid metabolism</keyword>
<feature type="binding site" evidence="7">
    <location>
        <position position="88"/>
    </location>
    <ligand>
        <name>NADP(+)</name>
        <dbReference type="ChEBI" id="CHEBI:58349"/>
    </ligand>
</feature>
<evidence type="ECO:0000256" key="5">
    <source>
        <dbReference type="ARBA" id="ARBA00048508"/>
    </source>
</evidence>
<keyword evidence="4 8" id="KW-0560">Oxidoreductase</keyword>
<evidence type="ECO:0000256" key="3">
    <source>
        <dbReference type="ARBA" id="ARBA00022857"/>
    </source>
</evidence>
<sequence>MSEKRLAVVTGAARGIGRAIVLELLREGRAVAGLDINQEQLDELKEVVQKEGFEVEARLCDITNLDELTKTLDELSEAYGGVGILVNNAGVTRDKLMMQMEEQDYDIPLNVNLKAAFMATKTVLRAMVKNKFGRVVNISSVAGVMGQAGSANYAASKSGLIGMSKSLAREVGKKNVTVNCIAPGFIETDMTSVLPDSVKNAAKAVIPMRKYGRPEDVAKAVAFLSRDESSYITGQVLCVDGGMAM</sequence>
<dbReference type="Pfam" id="PF13561">
    <property type="entry name" value="adh_short_C2"/>
    <property type="match status" value="1"/>
</dbReference>
<dbReference type="KEGG" id="pbp:STSP1_00763"/>
<reference evidence="11" key="1">
    <citation type="submission" date="2017-04" db="EMBL/GenBank/DDBJ databases">
        <title>Comparative genomics and description of representatives of a novel lineage of planctomycetes thriving in anoxic sediments.</title>
        <authorList>
            <person name="Spring S."/>
            <person name="Bunk B."/>
            <person name="Sproer C."/>
        </authorList>
    </citation>
    <scope>NUCLEOTIDE SEQUENCE [LARGE SCALE GENOMIC DNA]</scope>
    <source>
        <strain evidence="11">ST-PulAB-D4</strain>
    </source>
</reference>
<dbReference type="NCBIfam" id="TIGR01830">
    <property type="entry name" value="3oxo_ACP_reduc"/>
    <property type="match status" value="1"/>
</dbReference>
<protein>
    <recommendedName>
        <fullName evidence="8">3-oxoacyl-[acyl-carrier-protein] reductase</fullName>
        <ecNumber evidence="8">1.1.1.100</ecNumber>
    </recommendedName>
</protein>
<dbReference type="EC" id="1.1.1.100" evidence="8"/>
<dbReference type="UniPathway" id="UPA00094"/>
<dbReference type="EMBL" id="CP021023">
    <property type="protein sequence ID" value="ARN56382.1"/>
    <property type="molecule type" value="Genomic_DNA"/>
</dbReference>
<comment type="function">
    <text evidence="1 8">Catalyzes the NADPH-dependent reduction of beta-ketoacyl-ACP substrates to beta-hydroxyacyl-ACP products, the first reductive step in the elongation cycle of fatty acid biosynthesis.</text>
</comment>
<dbReference type="PRINTS" id="PR00080">
    <property type="entry name" value="SDRFAMILY"/>
</dbReference>
<comment type="catalytic activity">
    <reaction evidence="5 8">
        <text>a (3R)-hydroxyacyl-[ACP] + NADP(+) = a 3-oxoacyl-[ACP] + NADPH + H(+)</text>
        <dbReference type="Rhea" id="RHEA:17397"/>
        <dbReference type="Rhea" id="RHEA-COMP:9916"/>
        <dbReference type="Rhea" id="RHEA-COMP:9945"/>
        <dbReference type="ChEBI" id="CHEBI:15378"/>
        <dbReference type="ChEBI" id="CHEBI:57783"/>
        <dbReference type="ChEBI" id="CHEBI:58349"/>
        <dbReference type="ChEBI" id="CHEBI:78776"/>
        <dbReference type="ChEBI" id="CHEBI:78827"/>
        <dbReference type="EC" id="1.1.1.100"/>
    </reaction>
</comment>
<dbReference type="GO" id="GO:0051287">
    <property type="term" value="F:NAD binding"/>
    <property type="evidence" value="ECO:0007669"/>
    <property type="project" value="UniProtKB-UniRule"/>
</dbReference>
<dbReference type="PRINTS" id="PR00081">
    <property type="entry name" value="GDHRDH"/>
</dbReference>
<dbReference type="NCBIfam" id="NF005559">
    <property type="entry name" value="PRK07231.1"/>
    <property type="match status" value="1"/>
</dbReference>
<evidence type="ECO:0000313" key="11">
    <source>
        <dbReference type="Proteomes" id="UP000193334"/>
    </source>
</evidence>
<comment type="similarity">
    <text evidence="2 8">Belongs to the short-chain dehydrogenases/reductases (SDR) family.</text>
</comment>
<keyword evidence="11" id="KW-1185">Reference proteome</keyword>
<keyword evidence="8" id="KW-0275">Fatty acid biosynthesis</keyword>
<name>A0A1W6LKW0_9BACT</name>
<dbReference type="Proteomes" id="UP000193334">
    <property type="component" value="Chromosome"/>
</dbReference>
<evidence type="ECO:0000256" key="4">
    <source>
        <dbReference type="ARBA" id="ARBA00023002"/>
    </source>
</evidence>
<feature type="binding site" evidence="7">
    <location>
        <begin position="153"/>
        <end position="157"/>
    </location>
    <ligand>
        <name>NADP(+)</name>
        <dbReference type="ChEBI" id="CHEBI:58349"/>
    </ligand>
</feature>
<comment type="pathway">
    <text evidence="8">Lipid metabolism; fatty acid biosynthesis.</text>
</comment>
<feature type="active site" description="Proton acceptor" evidence="6">
    <location>
        <position position="153"/>
    </location>
</feature>
<evidence type="ECO:0000256" key="1">
    <source>
        <dbReference type="ARBA" id="ARBA00002607"/>
    </source>
</evidence>
<dbReference type="InterPro" id="IPR036291">
    <property type="entry name" value="NAD(P)-bd_dom_sf"/>
</dbReference>
<dbReference type="AlphaFoldDB" id="A0A1W6LKW0"/>
<evidence type="ECO:0000256" key="7">
    <source>
        <dbReference type="PIRSR" id="PIRSR611284-2"/>
    </source>
</evidence>
<dbReference type="Gene3D" id="3.40.50.720">
    <property type="entry name" value="NAD(P)-binding Rossmann-like Domain"/>
    <property type="match status" value="1"/>
</dbReference>
<dbReference type="RefSeq" id="WP_085755078.1">
    <property type="nucleotide sequence ID" value="NZ_CP021023.1"/>
</dbReference>
<dbReference type="NCBIfam" id="NF009466">
    <property type="entry name" value="PRK12826.1-2"/>
    <property type="match status" value="1"/>
</dbReference>
<dbReference type="PANTHER" id="PTHR42879:SF2">
    <property type="entry name" value="3-OXOACYL-[ACYL-CARRIER-PROTEIN] REDUCTASE FABG"/>
    <property type="match status" value="1"/>
</dbReference>
<dbReference type="STRING" id="1941349.STSP1_00763"/>
<dbReference type="SMART" id="SM00822">
    <property type="entry name" value="PKS_KR"/>
    <property type="match status" value="1"/>
</dbReference>
<feature type="binding site" evidence="7">
    <location>
        <position position="186"/>
    </location>
    <ligand>
        <name>NADP(+)</name>
        <dbReference type="ChEBI" id="CHEBI:58349"/>
    </ligand>
</feature>
<dbReference type="GO" id="GO:0004316">
    <property type="term" value="F:3-oxoacyl-[acyl-carrier-protein] reductase (NADPH) activity"/>
    <property type="evidence" value="ECO:0007669"/>
    <property type="project" value="UniProtKB-UniRule"/>
</dbReference>
<dbReference type="InterPro" id="IPR057326">
    <property type="entry name" value="KR_dom"/>
</dbReference>
<accession>A0A1W6LKW0</accession>
<comment type="subunit">
    <text evidence="8">Homotetramer.</text>
</comment>
<evidence type="ECO:0000256" key="8">
    <source>
        <dbReference type="RuleBase" id="RU366074"/>
    </source>
</evidence>
<feature type="domain" description="Ketoreductase" evidence="9">
    <location>
        <begin position="5"/>
        <end position="184"/>
    </location>
</feature>
<gene>
    <name evidence="10" type="primary">fabG_1</name>
    <name evidence="10" type="ORF">STSP1_00763</name>
</gene>
<keyword evidence="3 7" id="KW-0521">NADP</keyword>